<gene>
    <name evidence="2" type="ORF">GCM10009576_061550</name>
</gene>
<protein>
    <recommendedName>
        <fullName evidence="1">Putative endonuclease Z1 domain-containing protein</fullName>
    </recommendedName>
</protein>
<dbReference type="InterPro" id="IPR018310">
    <property type="entry name" value="Put_endonuclease_Z1-dom"/>
</dbReference>
<keyword evidence="3" id="KW-1185">Reference proteome</keyword>
<evidence type="ECO:0000259" key="1">
    <source>
        <dbReference type="Pfam" id="PF10593"/>
    </source>
</evidence>
<dbReference type="Proteomes" id="UP001500033">
    <property type="component" value="Unassembled WGS sequence"/>
</dbReference>
<proteinExistence type="predicted"/>
<evidence type="ECO:0000313" key="2">
    <source>
        <dbReference type="EMBL" id="GAA0988780.1"/>
    </source>
</evidence>
<organism evidence="2 3">
    <name type="scientific">Streptomyces rhizosphaericus</name>
    <dbReference type="NCBI Taxonomy" id="114699"/>
    <lineage>
        <taxon>Bacteria</taxon>
        <taxon>Bacillati</taxon>
        <taxon>Actinomycetota</taxon>
        <taxon>Actinomycetes</taxon>
        <taxon>Kitasatosporales</taxon>
        <taxon>Streptomycetaceae</taxon>
        <taxon>Streptomyces</taxon>
        <taxon>Streptomyces violaceusniger group</taxon>
    </lineage>
</organism>
<sequence length="992" mass="110012">MTDAILLIHTEVLNGMSASPRHFQKWAEVAAEEDFPDADLSEETFCVRLTEEAPHGGALVALWARALTAWDFVEEPRWSPGTAPRTGDRRTAVYDRLRFDADLRKVLDAIVPIAHVPGAAVIARAHIPWYTSERAAARSFYWQAYEHKLREKGWPEASIASLDQASRAVVERLVDPEQSGLRQAKGLVVGYVQSGKTANFTGVIAKAIDAGYRLVIVLGGTLNLLRAQTQRRLDMELIGQENILRGADLSDMDSLVGIDYVGDDADWPRFVRHGGRPSAQRAFDIERLTTRDKDYKSLDRGIRTLEFEKREPTLPLYDPANLHYAAARVMVVKKNKSVLTKLVKDLKQVHGILGELPALIIDDESDQASVNTSNPEKWQKGATERTAINSLISQLLRLLPRGQYVGYTATPFANVFVDPGDAHDIFPSDFLISLPRPEGYMGVQDFHDFDSMVKGFERTVANSQEKAYVRGICGDGGDRLQEAMDSFVLTGAIKLFRADHGVPDGPFRHHTMLVHESVRIGDHAVLADQINAMWHQAGYTSTEGHGRLAALWESDFAAVSSARAADLPNPASYDELRSYVSRARQLIGAGGNAVVIVNGDSDRYFEQLDLDFDRTPHVWKILVGGTKLSRGFTVEGLTVTYYRRTARQADTLMQMGRWFGFRPGYRDLVRLYIGREEQLTKTSTVDLYEAFEAICRDEELFRQQLAQYAQLVDGKPQVTPAQVPPLVAQHLPWVKPSARNKMFNAELVEIRSPGKPIEPAAYPTDPGALCRNTERWSPLLQAIPAQSVDLTDRSVGGNGSDWSFKARTVRVGHTELLAVLSGLEWEREGIFRPHLSYLAQLDGRLATVDEWLVIAPQLTQDNRVEASVSDSVPLSLVRRKRQDGKPSFSRISSVEHLRAALHLIEAAADAPANSLVGPRTGVALLYPVVDGKNEADVRAAVQLGKADPSKVVMAFSLVPPKSAIDSTRRLVRFQAKDSRHADDAIISAPRVP</sequence>
<name>A0ABN1SHE0_9ACTN</name>
<comment type="caution">
    <text evidence="2">The sequence shown here is derived from an EMBL/GenBank/DDBJ whole genome shotgun (WGS) entry which is preliminary data.</text>
</comment>
<feature type="domain" description="Putative endonuclease Z1" evidence="1">
    <location>
        <begin position="480"/>
        <end position="730"/>
    </location>
</feature>
<reference evidence="2 3" key="1">
    <citation type="journal article" date="2019" name="Int. J. Syst. Evol. Microbiol.">
        <title>The Global Catalogue of Microorganisms (GCM) 10K type strain sequencing project: providing services to taxonomists for standard genome sequencing and annotation.</title>
        <authorList>
            <consortium name="The Broad Institute Genomics Platform"/>
            <consortium name="The Broad Institute Genome Sequencing Center for Infectious Disease"/>
            <person name="Wu L."/>
            <person name="Ma J."/>
        </authorList>
    </citation>
    <scope>NUCLEOTIDE SEQUENCE [LARGE SCALE GENOMIC DNA]</scope>
    <source>
        <strain evidence="2 3">JCM 11445</strain>
    </source>
</reference>
<accession>A0ABN1SHE0</accession>
<dbReference type="EMBL" id="BAAAIE010000045">
    <property type="protein sequence ID" value="GAA0988780.1"/>
    <property type="molecule type" value="Genomic_DNA"/>
</dbReference>
<dbReference type="Pfam" id="PF10593">
    <property type="entry name" value="Z1"/>
    <property type="match status" value="1"/>
</dbReference>
<evidence type="ECO:0000313" key="3">
    <source>
        <dbReference type="Proteomes" id="UP001500033"/>
    </source>
</evidence>